<dbReference type="PANTHER" id="PTHR14969:SF13">
    <property type="entry name" value="AT30094P"/>
    <property type="match status" value="1"/>
</dbReference>
<feature type="transmembrane region" description="Helical" evidence="1">
    <location>
        <begin position="115"/>
        <end position="134"/>
    </location>
</feature>
<dbReference type="SMART" id="SM00014">
    <property type="entry name" value="acidPPc"/>
    <property type="match status" value="1"/>
</dbReference>
<dbReference type="AlphaFoldDB" id="A0A432LCI1"/>
<reference evidence="3 4" key="1">
    <citation type="submission" date="2018-12" db="EMBL/GenBank/DDBJ databases">
        <title>Lysinibacillus antri sp. nov., isolated from a cave soil.</title>
        <authorList>
            <person name="Narsing Rao M.P."/>
            <person name="Zhang H."/>
            <person name="Dong Z.-Y."/>
            <person name="Niu X.-K."/>
            <person name="Zhang K."/>
            <person name="Fang B.-Z."/>
            <person name="Kang Y.-Q."/>
            <person name="Xiao M."/>
            <person name="Li W.-J."/>
        </authorList>
    </citation>
    <scope>NUCLEOTIDE SEQUENCE [LARGE SCALE GENOMIC DNA]</scope>
    <source>
        <strain evidence="3 4">SYSU K30002</strain>
    </source>
</reference>
<evidence type="ECO:0000256" key="1">
    <source>
        <dbReference type="SAM" id="Phobius"/>
    </source>
</evidence>
<name>A0A432LCI1_9BACI</name>
<keyword evidence="4" id="KW-1185">Reference proteome</keyword>
<keyword evidence="1" id="KW-0812">Transmembrane</keyword>
<dbReference type="RefSeq" id="WP_126658764.1">
    <property type="nucleotide sequence ID" value="NZ_RYYR01000009.1"/>
</dbReference>
<dbReference type="InterPro" id="IPR000326">
    <property type="entry name" value="PAP2/HPO"/>
</dbReference>
<dbReference type="EMBL" id="RYYR01000009">
    <property type="protein sequence ID" value="RUL53625.1"/>
    <property type="molecule type" value="Genomic_DNA"/>
</dbReference>
<accession>A0A432LCI1</accession>
<feature type="transmembrane region" description="Helical" evidence="1">
    <location>
        <begin position="77"/>
        <end position="95"/>
    </location>
</feature>
<feature type="transmembrane region" description="Helical" evidence="1">
    <location>
        <begin position="7"/>
        <end position="23"/>
    </location>
</feature>
<keyword evidence="1" id="KW-0472">Membrane</keyword>
<dbReference type="Proteomes" id="UP000287910">
    <property type="component" value="Unassembled WGS sequence"/>
</dbReference>
<feature type="transmembrane region" description="Helical" evidence="1">
    <location>
        <begin position="43"/>
        <end position="70"/>
    </location>
</feature>
<dbReference type="SUPFAM" id="SSF48317">
    <property type="entry name" value="Acid phosphatase/Vanadium-dependent haloperoxidase"/>
    <property type="match status" value="1"/>
</dbReference>
<comment type="caution">
    <text evidence="3">The sequence shown here is derived from an EMBL/GenBank/DDBJ whole genome shotgun (WGS) entry which is preliminary data.</text>
</comment>
<dbReference type="CDD" id="cd03392">
    <property type="entry name" value="PAP2_like_2"/>
    <property type="match status" value="1"/>
</dbReference>
<dbReference type="Gene3D" id="1.20.144.10">
    <property type="entry name" value="Phosphatidic acid phosphatase type 2/haloperoxidase"/>
    <property type="match status" value="2"/>
</dbReference>
<organism evidence="3 4">
    <name type="scientific">Lysinibacillus antri</name>
    <dbReference type="NCBI Taxonomy" id="2498145"/>
    <lineage>
        <taxon>Bacteria</taxon>
        <taxon>Bacillati</taxon>
        <taxon>Bacillota</taxon>
        <taxon>Bacilli</taxon>
        <taxon>Bacillales</taxon>
        <taxon>Bacillaceae</taxon>
        <taxon>Lysinibacillus</taxon>
    </lineage>
</organism>
<evidence type="ECO:0000313" key="3">
    <source>
        <dbReference type="EMBL" id="RUL53625.1"/>
    </source>
</evidence>
<feature type="transmembrane region" description="Helical" evidence="1">
    <location>
        <begin position="169"/>
        <end position="191"/>
    </location>
</feature>
<feature type="domain" description="Phosphatidic acid phosphatase type 2/haloperoxidase" evidence="2">
    <location>
        <begin position="77"/>
        <end position="188"/>
    </location>
</feature>
<protein>
    <submittedName>
        <fullName evidence="3">Phosphatase PAP2 family protein</fullName>
    </submittedName>
</protein>
<proteinExistence type="predicted"/>
<sequence length="206" mass="23797">MKKLTSILAIITLFTFFIVLMNYEKSFFVNFDEQMKELFFGNSIIVAFHYIGNTPVIIAVALILLLVLWLKQRNYRGMLFVLLTIAGGRVLNQIIKNAVDRPRPEMLDQLTSFSFPSGHAMLSLLYLFTIAYLLSETLASNKKIVLVWFTAIILAFFIGLSRIAENRHFATDVLAGWAIAYTWFAICVFWYEQRKRKFNKIKSSTL</sequence>
<gene>
    <name evidence="3" type="ORF">EK386_08655</name>
</gene>
<dbReference type="InterPro" id="IPR036938">
    <property type="entry name" value="PAP2/HPO_sf"/>
</dbReference>
<keyword evidence="1" id="KW-1133">Transmembrane helix</keyword>
<dbReference type="Pfam" id="PF01569">
    <property type="entry name" value="PAP2"/>
    <property type="match status" value="1"/>
</dbReference>
<dbReference type="PANTHER" id="PTHR14969">
    <property type="entry name" value="SPHINGOSINE-1-PHOSPHATE PHOSPHOHYDROLASE"/>
    <property type="match status" value="1"/>
</dbReference>
<feature type="transmembrane region" description="Helical" evidence="1">
    <location>
        <begin position="146"/>
        <end position="163"/>
    </location>
</feature>
<evidence type="ECO:0000313" key="4">
    <source>
        <dbReference type="Proteomes" id="UP000287910"/>
    </source>
</evidence>
<evidence type="ECO:0000259" key="2">
    <source>
        <dbReference type="SMART" id="SM00014"/>
    </source>
</evidence>